<dbReference type="UniPathway" id="UPA00159">
    <property type="reaction ID" value="UER00275"/>
</dbReference>
<dbReference type="InterPro" id="IPR001048">
    <property type="entry name" value="Asp/Glu/Uridylate_kinase"/>
</dbReference>
<dbReference type="HAMAP" id="MF_01220_B">
    <property type="entry name" value="PyrH_B"/>
    <property type="match status" value="1"/>
</dbReference>
<evidence type="ECO:0000256" key="10">
    <source>
        <dbReference type="ARBA" id="ARBA00047767"/>
    </source>
</evidence>
<dbReference type="PANTHER" id="PTHR42833">
    <property type="entry name" value="URIDYLATE KINASE"/>
    <property type="match status" value="1"/>
</dbReference>
<evidence type="ECO:0000256" key="11">
    <source>
        <dbReference type="HAMAP-Rule" id="MF_01220"/>
    </source>
</evidence>
<comment type="activity regulation">
    <text evidence="11">Inhibited by UTP.</text>
</comment>
<feature type="binding site" evidence="11">
    <location>
        <position position="189"/>
    </location>
    <ligand>
        <name>ATP</name>
        <dbReference type="ChEBI" id="CHEBI:30616"/>
    </ligand>
</feature>
<keyword evidence="9 11" id="KW-0665">Pyrimidine biosynthesis</keyword>
<dbReference type="EC" id="2.7.4.22" evidence="11"/>
<dbReference type="GO" id="GO:0044210">
    <property type="term" value="P:'de novo' CTP biosynthetic process"/>
    <property type="evidence" value="ECO:0007669"/>
    <property type="project" value="UniProtKB-UniRule"/>
</dbReference>
<feature type="binding site" evidence="11">
    <location>
        <position position="92"/>
    </location>
    <ligand>
        <name>UMP</name>
        <dbReference type="ChEBI" id="CHEBI:57865"/>
    </ligand>
</feature>
<dbReference type="GO" id="GO:0033862">
    <property type="term" value="F:UMP kinase activity"/>
    <property type="evidence" value="ECO:0007669"/>
    <property type="project" value="UniProtKB-EC"/>
</dbReference>
<keyword evidence="15" id="KW-1185">Reference proteome</keyword>
<feature type="binding site" evidence="11">
    <location>
        <position position="181"/>
    </location>
    <ligand>
        <name>ATP</name>
        <dbReference type="ChEBI" id="CHEBI:30616"/>
    </ligand>
</feature>
<feature type="binding site" evidence="11">
    <location>
        <position position="77"/>
    </location>
    <ligand>
        <name>ATP</name>
        <dbReference type="ChEBI" id="CHEBI:30616"/>
    </ligand>
</feature>
<keyword evidence="5 11" id="KW-0808">Transferase</keyword>
<gene>
    <name evidence="11 14" type="primary">pyrH</name>
    <name evidence="14" type="ORF">MPC4_190082</name>
</gene>
<dbReference type="PANTHER" id="PTHR42833:SF4">
    <property type="entry name" value="URIDYLATE KINASE PUMPKIN, CHLOROPLASTIC"/>
    <property type="match status" value="1"/>
</dbReference>
<organism evidence="14 15">
    <name type="scientific">Methylocella tundrae</name>
    <dbReference type="NCBI Taxonomy" id="227605"/>
    <lineage>
        <taxon>Bacteria</taxon>
        <taxon>Pseudomonadati</taxon>
        <taxon>Pseudomonadota</taxon>
        <taxon>Alphaproteobacteria</taxon>
        <taxon>Hyphomicrobiales</taxon>
        <taxon>Beijerinckiaceae</taxon>
        <taxon>Methylocella</taxon>
    </lineage>
</organism>
<dbReference type="NCBIfam" id="TIGR02075">
    <property type="entry name" value="pyrH_bact"/>
    <property type="match status" value="1"/>
</dbReference>
<dbReference type="EMBL" id="CABFMQ020000075">
    <property type="protein sequence ID" value="VTZ49769.1"/>
    <property type="molecule type" value="Genomic_DNA"/>
</dbReference>
<feature type="region of interest" description="Disordered" evidence="12">
    <location>
        <begin position="1"/>
        <end position="20"/>
    </location>
</feature>
<feature type="binding site" evidence="11">
    <location>
        <position position="186"/>
    </location>
    <ligand>
        <name>ATP</name>
        <dbReference type="ChEBI" id="CHEBI:30616"/>
    </ligand>
</feature>
<comment type="pathway">
    <text evidence="2 11">Pyrimidine metabolism; CTP biosynthesis via de novo pathway; UDP from UMP (UMPK route): step 1/1.</text>
</comment>
<dbReference type="InterPro" id="IPR011817">
    <property type="entry name" value="Uridylate_kinase"/>
</dbReference>
<evidence type="ECO:0000256" key="3">
    <source>
        <dbReference type="ARBA" id="ARBA00007614"/>
    </source>
</evidence>
<accession>A0A8B6M5U9</accession>
<dbReference type="SUPFAM" id="SSF53633">
    <property type="entry name" value="Carbamate kinase-like"/>
    <property type="match status" value="1"/>
</dbReference>
<evidence type="ECO:0000256" key="12">
    <source>
        <dbReference type="SAM" id="MobiDB-lite"/>
    </source>
</evidence>
<keyword evidence="8 11" id="KW-0067">ATP-binding</keyword>
<dbReference type="GO" id="GO:0005524">
    <property type="term" value="F:ATP binding"/>
    <property type="evidence" value="ECO:0007669"/>
    <property type="project" value="UniProtKB-KW"/>
</dbReference>
<evidence type="ECO:0000256" key="5">
    <source>
        <dbReference type="ARBA" id="ARBA00022679"/>
    </source>
</evidence>
<comment type="catalytic activity">
    <reaction evidence="10 11">
        <text>UMP + ATP = UDP + ADP</text>
        <dbReference type="Rhea" id="RHEA:24400"/>
        <dbReference type="ChEBI" id="CHEBI:30616"/>
        <dbReference type="ChEBI" id="CHEBI:57865"/>
        <dbReference type="ChEBI" id="CHEBI:58223"/>
        <dbReference type="ChEBI" id="CHEBI:456216"/>
        <dbReference type="EC" id="2.7.4.22"/>
    </reaction>
</comment>
<evidence type="ECO:0000256" key="2">
    <source>
        <dbReference type="ARBA" id="ARBA00004791"/>
    </source>
</evidence>
<dbReference type="InterPro" id="IPR036393">
    <property type="entry name" value="AceGlu_kinase-like_sf"/>
</dbReference>
<feature type="binding site" evidence="11">
    <location>
        <begin position="30"/>
        <end position="33"/>
    </location>
    <ligand>
        <name>ATP</name>
        <dbReference type="ChEBI" id="CHEBI:30616"/>
    </ligand>
</feature>
<dbReference type="CDD" id="cd04254">
    <property type="entry name" value="AAK_UMPK-PyrH-Ec"/>
    <property type="match status" value="1"/>
</dbReference>
<protein>
    <recommendedName>
        <fullName evidence="11">Uridylate kinase</fullName>
        <shortName evidence="11">UK</shortName>
        <ecNumber evidence="11">2.7.4.22</ecNumber>
    </recommendedName>
    <alternativeName>
        <fullName evidence="11">Uridine monophosphate kinase</fullName>
        <shortName evidence="11">UMP kinase</shortName>
        <shortName evidence="11">UMPK</shortName>
    </alternativeName>
</protein>
<feature type="binding site" evidence="11">
    <location>
        <begin position="153"/>
        <end position="160"/>
    </location>
    <ligand>
        <name>UMP</name>
        <dbReference type="ChEBI" id="CHEBI:57865"/>
    </ligand>
</feature>
<dbReference type="FunFam" id="3.40.1160.10:FF:000001">
    <property type="entry name" value="Uridylate kinase"/>
    <property type="match status" value="1"/>
</dbReference>
<reference evidence="14 15" key="1">
    <citation type="submission" date="2019-05" db="EMBL/GenBank/DDBJ databases">
        <authorList>
            <person name="Farhan Ul Haque M."/>
        </authorList>
    </citation>
    <scope>NUCLEOTIDE SEQUENCE [LARGE SCALE GENOMIC DNA]</scope>
    <source>
        <strain evidence="14">2</strain>
    </source>
</reference>
<keyword evidence="6 11" id="KW-0547">Nucleotide-binding</keyword>
<feature type="domain" description="Aspartate/glutamate/uridylate kinase" evidence="13">
    <location>
        <begin position="26"/>
        <end position="234"/>
    </location>
</feature>
<evidence type="ECO:0000256" key="4">
    <source>
        <dbReference type="ARBA" id="ARBA00022490"/>
    </source>
</evidence>
<dbReference type="Proteomes" id="UP000485880">
    <property type="component" value="Unassembled WGS sequence"/>
</dbReference>
<evidence type="ECO:0000313" key="14">
    <source>
        <dbReference type="EMBL" id="VTZ49769.1"/>
    </source>
</evidence>
<comment type="subcellular location">
    <subcellularLocation>
        <location evidence="1 11">Cytoplasm</location>
    </subcellularLocation>
</comment>
<comment type="subunit">
    <text evidence="11">Homohexamer.</text>
</comment>
<dbReference type="Gene3D" id="3.40.1160.10">
    <property type="entry name" value="Acetylglutamate kinase-like"/>
    <property type="match status" value="1"/>
</dbReference>
<evidence type="ECO:0000256" key="1">
    <source>
        <dbReference type="ARBA" id="ARBA00004496"/>
    </source>
</evidence>
<evidence type="ECO:0000256" key="8">
    <source>
        <dbReference type="ARBA" id="ARBA00022840"/>
    </source>
</evidence>
<name>A0A8B6M5U9_METTU</name>
<evidence type="ECO:0000256" key="9">
    <source>
        <dbReference type="ARBA" id="ARBA00022975"/>
    </source>
</evidence>
<dbReference type="InterPro" id="IPR015963">
    <property type="entry name" value="Uridylate_kinase_bac"/>
</dbReference>
<evidence type="ECO:0000313" key="15">
    <source>
        <dbReference type="Proteomes" id="UP000485880"/>
    </source>
</evidence>
<evidence type="ECO:0000256" key="7">
    <source>
        <dbReference type="ARBA" id="ARBA00022777"/>
    </source>
</evidence>
<comment type="caution">
    <text evidence="14">The sequence shown here is derived from an EMBL/GenBank/DDBJ whole genome shotgun (WGS) entry which is preliminary data.</text>
</comment>
<comment type="function">
    <text evidence="11">Catalyzes the reversible phosphorylation of UMP to UDP.</text>
</comment>
<evidence type="ECO:0000259" key="13">
    <source>
        <dbReference type="Pfam" id="PF00696"/>
    </source>
</evidence>
<dbReference type="GO" id="GO:0006225">
    <property type="term" value="P:UDP biosynthetic process"/>
    <property type="evidence" value="ECO:0007669"/>
    <property type="project" value="TreeGrafter"/>
</dbReference>
<dbReference type="AlphaFoldDB" id="A0A8B6M5U9"/>
<feature type="binding site" evidence="11">
    <location>
        <position position="72"/>
    </location>
    <ligand>
        <name>UMP</name>
        <dbReference type="ChEBI" id="CHEBI:57865"/>
    </ligand>
</feature>
<dbReference type="PIRSF" id="PIRSF005650">
    <property type="entry name" value="Uridylate_kin"/>
    <property type="match status" value="1"/>
</dbReference>
<dbReference type="Pfam" id="PF00696">
    <property type="entry name" value="AA_kinase"/>
    <property type="match status" value="1"/>
</dbReference>
<feature type="binding site" evidence="11">
    <location>
        <position position="73"/>
    </location>
    <ligand>
        <name>ATP</name>
        <dbReference type="ChEBI" id="CHEBI:30616"/>
    </ligand>
</feature>
<keyword evidence="4 11" id="KW-0963">Cytoplasm</keyword>
<feature type="compositionally biased region" description="Polar residues" evidence="12">
    <location>
        <begin position="1"/>
        <end position="13"/>
    </location>
</feature>
<evidence type="ECO:0000256" key="6">
    <source>
        <dbReference type="ARBA" id="ARBA00022741"/>
    </source>
</evidence>
<comment type="similarity">
    <text evidence="3 11">Belongs to the UMP kinase family.</text>
</comment>
<feature type="binding site" evidence="11">
    <location>
        <position position="180"/>
    </location>
    <ligand>
        <name>ATP</name>
        <dbReference type="ChEBI" id="CHEBI:30616"/>
    </ligand>
</feature>
<keyword evidence="7 11" id="KW-0418">Kinase</keyword>
<dbReference type="GO" id="GO:0005829">
    <property type="term" value="C:cytosol"/>
    <property type="evidence" value="ECO:0007669"/>
    <property type="project" value="TreeGrafter"/>
</dbReference>
<comment type="caution">
    <text evidence="11">Lacks conserved residue(s) required for the propagation of feature annotation.</text>
</comment>
<proteinExistence type="inferred from homology"/>
<sequence>MAALMTETSQEGSAPSLASKPSPWRRVVVKLSGEALMGAHSHGLDMPTLTQIAADLSGAAALGVEVAVVVGGGNFFRGIAGADKGIERARADSIGMLATVMNALALEYAIEKQGKSARALSAVPMPSLCEPFSRQAALHHLGKGRIVVLAGGTGNPFFTTDTGAALRGAELSCDLIMKATQVDGVYSADPKRDPAATRYEQLTHDEAIAKNLAVMDTAAFALARENRIPIIVFSIREPGAICSALQGHGRYSLVSP</sequence>